<feature type="domain" description="O-methyltransferase dimerisation" evidence="6">
    <location>
        <begin position="31"/>
        <end position="102"/>
    </location>
</feature>
<reference evidence="8" key="1">
    <citation type="submission" date="2016-10" db="EMBL/GenBank/DDBJ databases">
        <authorList>
            <person name="Varghese N."/>
            <person name="Submissions S."/>
        </authorList>
    </citation>
    <scope>NUCLEOTIDE SEQUENCE [LARGE SCALE GENOMIC DNA]</scope>
    <source>
        <strain evidence="8">ATCC 25963</strain>
    </source>
</reference>
<evidence type="ECO:0000256" key="3">
    <source>
        <dbReference type="ARBA" id="ARBA00022691"/>
    </source>
</evidence>
<gene>
    <name evidence="7" type="ORF">SAMN02745121_06280</name>
</gene>
<evidence type="ECO:0000313" key="8">
    <source>
        <dbReference type="Proteomes" id="UP000199400"/>
    </source>
</evidence>
<evidence type="ECO:0000313" key="7">
    <source>
        <dbReference type="EMBL" id="SFE97050.1"/>
    </source>
</evidence>
<feature type="domain" description="O-methyltransferase C-terminal" evidence="5">
    <location>
        <begin position="164"/>
        <end position="323"/>
    </location>
</feature>
<dbReference type="Pfam" id="PF08100">
    <property type="entry name" value="Dimerisation"/>
    <property type="match status" value="1"/>
</dbReference>
<sequence length="353" mass="38326">MRLQLVPDNDAEAALLARGEVPEPFYATWMGLACSHALIAAVELGLFDRLAEGSRTASELAETVSRDVHGLTVLLEALAGFEVLAREGERFALTPMAMRWLVQGSPACLTWSISLGVDIDRQLAHLVPALRSGVEGFHKSGDVDCWARYLALLNGSAAYGALALVEALEFATPPGRMLDVAGGPGRYSAALCGRYPELTSDIYELPEPAREGAARLQQEGLAGRVRYHVGDVFERRWPEGEYDLVLVSHFLHCLREQQAREVVRRAAKALRPGGLLVIHDVYCPDPQEPLRADAATFSLVYYATTGGRTWPPSTYASWAAAAGLAEFRWRRVSLSGVLCESTRPPDGGPGVVD</sequence>
<dbReference type="GO" id="GO:0032259">
    <property type="term" value="P:methylation"/>
    <property type="evidence" value="ECO:0007669"/>
    <property type="project" value="UniProtKB-KW"/>
</dbReference>
<dbReference type="Gene3D" id="3.40.50.150">
    <property type="entry name" value="Vaccinia Virus protein VP39"/>
    <property type="match status" value="1"/>
</dbReference>
<keyword evidence="7" id="KW-0830">Ubiquinone</keyword>
<dbReference type="PANTHER" id="PTHR43712">
    <property type="entry name" value="PUTATIVE (AFU_ORTHOLOGUE AFUA_4G14580)-RELATED"/>
    <property type="match status" value="1"/>
</dbReference>
<dbReference type="STRING" id="54.SAMN02745121_06280"/>
<dbReference type="InterPro" id="IPR012967">
    <property type="entry name" value="COMT_dimerisation"/>
</dbReference>
<dbReference type="GO" id="GO:0046983">
    <property type="term" value="F:protein dimerization activity"/>
    <property type="evidence" value="ECO:0007669"/>
    <property type="project" value="InterPro"/>
</dbReference>
<dbReference type="Gene3D" id="1.10.10.10">
    <property type="entry name" value="Winged helix-like DNA-binding domain superfamily/Winged helix DNA-binding domain"/>
    <property type="match status" value="1"/>
</dbReference>
<dbReference type="PANTHER" id="PTHR43712:SF2">
    <property type="entry name" value="O-METHYLTRANSFERASE CICE"/>
    <property type="match status" value="1"/>
</dbReference>
<dbReference type="InterPro" id="IPR036390">
    <property type="entry name" value="WH_DNA-bd_sf"/>
</dbReference>
<keyword evidence="1 7" id="KW-0489">Methyltransferase</keyword>
<evidence type="ECO:0000259" key="5">
    <source>
        <dbReference type="Pfam" id="PF00891"/>
    </source>
</evidence>
<evidence type="ECO:0000256" key="2">
    <source>
        <dbReference type="ARBA" id="ARBA00022679"/>
    </source>
</evidence>
<dbReference type="SUPFAM" id="SSF46785">
    <property type="entry name" value="Winged helix' DNA-binding domain"/>
    <property type="match status" value="1"/>
</dbReference>
<dbReference type="RefSeq" id="WP_096327693.1">
    <property type="nucleotide sequence ID" value="NZ_FOMX01000024.1"/>
</dbReference>
<dbReference type="PROSITE" id="PS51257">
    <property type="entry name" value="PROKAR_LIPOPROTEIN"/>
    <property type="match status" value="1"/>
</dbReference>
<dbReference type="EMBL" id="FOMX01000024">
    <property type="protein sequence ID" value="SFE97050.1"/>
    <property type="molecule type" value="Genomic_DNA"/>
</dbReference>
<dbReference type="AlphaFoldDB" id="A0A1I2EXV0"/>
<keyword evidence="3" id="KW-0949">S-adenosyl-L-methionine</keyword>
<feature type="active site" description="Proton acceptor" evidence="4">
    <location>
        <position position="252"/>
    </location>
</feature>
<dbReference type="PIRSF" id="PIRSF005739">
    <property type="entry name" value="O-mtase"/>
    <property type="match status" value="1"/>
</dbReference>
<dbReference type="InterPro" id="IPR029063">
    <property type="entry name" value="SAM-dependent_MTases_sf"/>
</dbReference>
<evidence type="ECO:0000256" key="1">
    <source>
        <dbReference type="ARBA" id="ARBA00022603"/>
    </source>
</evidence>
<dbReference type="InterPro" id="IPR036388">
    <property type="entry name" value="WH-like_DNA-bd_sf"/>
</dbReference>
<accession>A0A1I2EXV0</accession>
<dbReference type="Pfam" id="PF00891">
    <property type="entry name" value="Methyltransf_2"/>
    <property type="match status" value="1"/>
</dbReference>
<dbReference type="GO" id="GO:0008171">
    <property type="term" value="F:O-methyltransferase activity"/>
    <property type="evidence" value="ECO:0007669"/>
    <property type="project" value="InterPro"/>
</dbReference>
<dbReference type="SUPFAM" id="SSF53335">
    <property type="entry name" value="S-adenosyl-L-methionine-dependent methyltransferases"/>
    <property type="match status" value="1"/>
</dbReference>
<dbReference type="Proteomes" id="UP000199400">
    <property type="component" value="Unassembled WGS sequence"/>
</dbReference>
<organism evidence="7 8">
    <name type="scientific">Nannocystis exedens</name>
    <dbReference type="NCBI Taxonomy" id="54"/>
    <lineage>
        <taxon>Bacteria</taxon>
        <taxon>Pseudomonadati</taxon>
        <taxon>Myxococcota</taxon>
        <taxon>Polyangia</taxon>
        <taxon>Nannocystales</taxon>
        <taxon>Nannocystaceae</taxon>
        <taxon>Nannocystis</taxon>
    </lineage>
</organism>
<dbReference type="CDD" id="cd02440">
    <property type="entry name" value="AdoMet_MTases"/>
    <property type="match status" value="1"/>
</dbReference>
<name>A0A1I2EXV0_9BACT</name>
<dbReference type="OrthoDB" id="9767938at2"/>
<dbReference type="InterPro" id="IPR001077">
    <property type="entry name" value="COMT_C"/>
</dbReference>
<evidence type="ECO:0000256" key="4">
    <source>
        <dbReference type="PIRSR" id="PIRSR005739-1"/>
    </source>
</evidence>
<evidence type="ECO:0000259" key="6">
    <source>
        <dbReference type="Pfam" id="PF08100"/>
    </source>
</evidence>
<keyword evidence="8" id="KW-1185">Reference proteome</keyword>
<dbReference type="InterPro" id="IPR016461">
    <property type="entry name" value="COMT-like"/>
</dbReference>
<protein>
    <submittedName>
        <fullName evidence="7">Ubiquinone/menaquinone biosynthesis C-methylase UbiE</fullName>
    </submittedName>
</protein>
<keyword evidence="2" id="KW-0808">Transferase</keyword>
<dbReference type="PROSITE" id="PS51683">
    <property type="entry name" value="SAM_OMT_II"/>
    <property type="match status" value="1"/>
</dbReference>
<proteinExistence type="predicted"/>